<protein>
    <submittedName>
        <fullName evidence="3">PrgI family protein</fullName>
    </submittedName>
</protein>
<reference evidence="4" key="1">
    <citation type="journal article" date="2019" name="Int. J. Syst. Evol. Microbiol.">
        <title>The Global Catalogue of Microorganisms (GCM) 10K type strain sequencing project: providing services to taxonomists for standard genome sequencing and annotation.</title>
        <authorList>
            <consortium name="The Broad Institute Genomics Platform"/>
            <consortium name="The Broad Institute Genome Sequencing Center for Infectious Disease"/>
            <person name="Wu L."/>
            <person name="Ma J."/>
        </authorList>
    </citation>
    <scope>NUCLEOTIDE SEQUENCE [LARGE SCALE GENOMIC DNA]</scope>
    <source>
        <strain evidence="4">KLKA75</strain>
    </source>
</reference>
<keyword evidence="2" id="KW-0472">Membrane</keyword>
<dbReference type="InterPro" id="IPR024414">
    <property type="entry name" value="Uncharacterised_PrgI"/>
</dbReference>
<sequence length="338" mass="35538">MGFDDADQPLVARIPADVEMPDKVLAGLTARQLLILGGTAAAAAWIYMLTQGRVPWMVIAVVLIPLAAAGFALALGRRDGLSLDRLALHGVRHALQRAVRVPAPEGIAPAPSWCKLRGQLPAPLSLPVRAVREDGVMELADGGTAALVQAGTVSFTLRTVAEQASLVASFGRWLNSLDAPVQILVQSRSADLSELIAELEESAHQLPHPALEQAARGHASYLAELSQSRDLLTRRVLVVIRDRSTGELSLQPPARSESRDAGAAVTLRRAEETVRALATLGIGAVVLDADACTEVLADSLSPGQPRLSGLARPDDLITRAAPTHPASVDGASTIQESP</sequence>
<proteinExistence type="predicted"/>
<feature type="transmembrane region" description="Helical" evidence="2">
    <location>
        <begin position="56"/>
        <end position="76"/>
    </location>
</feature>
<accession>A0ABV9U9V8</accession>
<keyword evidence="2" id="KW-0812">Transmembrane</keyword>
<dbReference type="Pfam" id="PF12666">
    <property type="entry name" value="PrgI"/>
    <property type="match status" value="1"/>
</dbReference>
<dbReference type="RefSeq" id="WP_378263390.1">
    <property type="nucleotide sequence ID" value="NZ_JBHSIT010000014.1"/>
</dbReference>
<feature type="region of interest" description="Disordered" evidence="1">
    <location>
        <begin position="318"/>
        <end position="338"/>
    </location>
</feature>
<comment type="caution">
    <text evidence="3">The sequence shown here is derived from an EMBL/GenBank/DDBJ whole genome shotgun (WGS) entry which is preliminary data.</text>
</comment>
<organism evidence="3 4">
    <name type="scientific">Actinomadura gamaensis</name>
    <dbReference type="NCBI Taxonomy" id="1763541"/>
    <lineage>
        <taxon>Bacteria</taxon>
        <taxon>Bacillati</taxon>
        <taxon>Actinomycetota</taxon>
        <taxon>Actinomycetes</taxon>
        <taxon>Streptosporangiales</taxon>
        <taxon>Thermomonosporaceae</taxon>
        <taxon>Actinomadura</taxon>
    </lineage>
</organism>
<dbReference type="EMBL" id="JBHSIT010000014">
    <property type="protein sequence ID" value="MFC4912954.1"/>
    <property type="molecule type" value="Genomic_DNA"/>
</dbReference>
<keyword evidence="2" id="KW-1133">Transmembrane helix</keyword>
<dbReference type="Proteomes" id="UP001595872">
    <property type="component" value="Unassembled WGS sequence"/>
</dbReference>
<evidence type="ECO:0000313" key="4">
    <source>
        <dbReference type="Proteomes" id="UP001595872"/>
    </source>
</evidence>
<name>A0ABV9U9V8_9ACTN</name>
<keyword evidence="4" id="KW-1185">Reference proteome</keyword>
<gene>
    <name evidence="3" type="ORF">ACFPCY_37035</name>
</gene>
<evidence type="ECO:0000256" key="2">
    <source>
        <dbReference type="SAM" id="Phobius"/>
    </source>
</evidence>
<feature type="transmembrane region" description="Helical" evidence="2">
    <location>
        <begin position="33"/>
        <end position="50"/>
    </location>
</feature>
<evidence type="ECO:0000313" key="3">
    <source>
        <dbReference type="EMBL" id="MFC4912954.1"/>
    </source>
</evidence>
<evidence type="ECO:0000256" key="1">
    <source>
        <dbReference type="SAM" id="MobiDB-lite"/>
    </source>
</evidence>